<evidence type="ECO:0000313" key="1">
    <source>
        <dbReference type="EMBL" id="GLI32841.1"/>
    </source>
</evidence>
<name>A0A9W6FTB6_9BACT</name>
<dbReference type="EMBL" id="BSDR01000001">
    <property type="protein sequence ID" value="GLI32841.1"/>
    <property type="molecule type" value="Genomic_DNA"/>
</dbReference>
<dbReference type="AlphaFoldDB" id="A0A9W6FTB6"/>
<organism evidence="1 2">
    <name type="scientific">Desulforhabdus amnigena</name>
    <dbReference type="NCBI Taxonomy" id="40218"/>
    <lineage>
        <taxon>Bacteria</taxon>
        <taxon>Pseudomonadati</taxon>
        <taxon>Thermodesulfobacteriota</taxon>
        <taxon>Syntrophobacteria</taxon>
        <taxon>Syntrophobacterales</taxon>
        <taxon>Syntrophobacteraceae</taxon>
        <taxon>Desulforhabdus</taxon>
    </lineage>
</organism>
<keyword evidence="2" id="KW-1185">Reference proteome</keyword>
<dbReference type="Proteomes" id="UP001144372">
    <property type="component" value="Unassembled WGS sequence"/>
</dbReference>
<accession>A0A9W6FTB6</accession>
<comment type="caution">
    <text evidence="1">The sequence shown here is derived from an EMBL/GenBank/DDBJ whole genome shotgun (WGS) entry which is preliminary data.</text>
</comment>
<reference evidence="1" key="1">
    <citation type="submission" date="2022-12" db="EMBL/GenBank/DDBJ databases">
        <title>Reference genome sequencing for broad-spectrum identification of bacterial and archaeal isolates by mass spectrometry.</title>
        <authorList>
            <person name="Sekiguchi Y."/>
            <person name="Tourlousse D.M."/>
        </authorList>
    </citation>
    <scope>NUCLEOTIDE SEQUENCE</scope>
    <source>
        <strain evidence="1">ASRB1</strain>
    </source>
</reference>
<evidence type="ECO:0000313" key="2">
    <source>
        <dbReference type="Proteomes" id="UP001144372"/>
    </source>
</evidence>
<gene>
    <name evidence="1" type="ORF">DAMNIGENAA_02740</name>
</gene>
<sequence>MQVLVSRRAWYFADIYLEVFTSSFRRVVGSEPDSPLKEQGVGMGMVKCHKQFLFCGKLLLEDV</sequence>
<protein>
    <submittedName>
        <fullName evidence="1">Uncharacterized protein</fullName>
    </submittedName>
</protein>
<proteinExistence type="predicted"/>